<dbReference type="Proteomes" id="UP000593576">
    <property type="component" value="Unassembled WGS sequence"/>
</dbReference>
<dbReference type="AlphaFoldDB" id="A0A7J9L821"/>
<evidence type="ECO:0000313" key="1">
    <source>
        <dbReference type="EMBL" id="MBA0854833.1"/>
    </source>
</evidence>
<proteinExistence type="predicted"/>
<sequence>MICMTMIEHDILHTCMILCHDMLHRVGLLYLEEVYCTVKVERVAQDDCKPTGGFATYTVTGSFATILILAALLRCYYWQLCCDIGVLAGWVDFIPTW</sequence>
<gene>
    <name evidence="1" type="ORF">Goshw_005761</name>
</gene>
<dbReference type="EMBL" id="JABFAF010000005">
    <property type="protein sequence ID" value="MBA0854833.1"/>
    <property type="molecule type" value="Genomic_DNA"/>
</dbReference>
<name>A0A7J9L821_GOSSC</name>
<evidence type="ECO:0000313" key="2">
    <source>
        <dbReference type="Proteomes" id="UP000593576"/>
    </source>
</evidence>
<protein>
    <submittedName>
        <fullName evidence="1">Uncharacterized protein</fullName>
    </submittedName>
</protein>
<reference evidence="1 2" key="1">
    <citation type="journal article" date="2019" name="Genome Biol. Evol.">
        <title>Insights into the evolution of the New World diploid cottons (Gossypium, subgenus Houzingenia) based on genome sequencing.</title>
        <authorList>
            <person name="Grover C.E."/>
            <person name="Arick M.A. 2nd"/>
            <person name="Thrash A."/>
            <person name="Conover J.L."/>
            <person name="Sanders W.S."/>
            <person name="Peterson D.G."/>
            <person name="Frelichowski J.E."/>
            <person name="Scheffler J.A."/>
            <person name="Scheffler B.E."/>
            <person name="Wendel J.F."/>
        </authorList>
    </citation>
    <scope>NUCLEOTIDE SEQUENCE [LARGE SCALE GENOMIC DNA]</scope>
    <source>
        <strain evidence="1">1</strain>
        <tissue evidence="1">Leaf</tissue>
    </source>
</reference>
<keyword evidence="2" id="KW-1185">Reference proteome</keyword>
<accession>A0A7J9L821</accession>
<organism evidence="1 2">
    <name type="scientific">Gossypium schwendimanii</name>
    <name type="common">Cotton</name>
    <dbReference type="NCBI Taxonomy" id="34291"/>
    <lineage>
        <taxon>Eukaryota</taxon>
        <taxon>Viridiplantae</taxon>
        <taxon>Streptophyta</taxon>
        <taxon>Embryophyta</taxon>
        <taxon>Tracheophyta</taxon>
        <taxon>Spermatophyta</taxon>
        <taxon>Magnoliopsida</taxon>
        <taxon>eudicotyledons</taxon>
        <taxon>Gunneridae</taxon>
        <taxon>Pentapetalae</taxon>
        <taxon>rosids</taxon>
        <taxon>malvids</taxon>
        <taxon>Malvales</taxon>
        <taxon>Malvaceae</taxon>
        <taxon>Malvoideae</taxon>
        <taxon>Gossypium</taxon>
    </lineage>
</organism>
<comment type="caution">
    <text evidence="1">The sequence shown here is derived from an EMBL/GenBank/DDBJ whole genome shotgun (WGS) entry which is preliminary data.</text>
</comment>